<protein>
    <recommendedName>
        <fullName evidence="1">Bacterial bifunctional deaminase-reductase C-terminal domain-containing protein</fullName>
    </recommendedName>
</protein>
<dbReference type="SUPFAM" id="SSF53597">
    <property type="entry name" value="Dihydrofolate reductase-like"/>
    <property type="match status" value="1"/>
</dbReference>
<feature type="domain" description="Bacterial bifunctional deaminase-reductase C-terminal" evidence="1">
    <location>
        <begin position="25"/>
        <end position="89"/>
    </location>
</feature>
<reference evidence="2 3" key="1">
    <citation type="submission" date="2018-02" db="EMBL/GenBank/DDBJ databases">
        <title>Novel Leptospira species isolated from soil and water in Japan.</title>
        <authorList>
            <person name="Nakao R."/>
            <person name="Masuzawa T."/>
        </authorList>
    </citation>
    <scope>NUCLEOTIDE SEQUENCE [LARGE SCALE GENOMIC DNA]</scope>
    <source>
        <strain evidence="2 3">E8</strain>
    </source>
</reference>
<accession>A0A2P2D6Y3</accession>
<organism evidence="2 3">
    <name type="scientific">Leptospira johnsonii</name>
    <dbReference type="NCBI Taxonomy" id="1917820"/>
    <lineage>
        <taxon>Bacteria</taxon>
        <taxon>Pseudomonadati</taxon>
        <taxon>Spirochaetota</taxon>
        <taxon>Spirochaetia</taxon>
        <taxon>Leptospirales</taxon>
        <taxon>Leptospiraceae</taxon>
        <taxon>Leptospira</taxon>
    </lineage>
</organism>
<dbReference type="InterPro" id="IPR024072">
    <property type="entry name" value="DHFR-like_dom_sf"/>
</dbReference>
<dbReference type="Proteomes" id="UP000245076">
    <property type="component" value="Unassembled WGS sequence"/>
</dbReference>
<evidence type="ECO:0000313" key="3">
    <source>
        <dbReference type="Proteomes" id="UP000245076"/>
    </source>
</evidence>
<evidence type="ECO:0000313" key="2">
    <source>
        <dbReference type="EMBL" id="GBF40375.1"/>
    </source>
</evidence>
<sequence length="108" mass="11695">MRKIISLAFLTLDGVMQAPGNPTEEEDGPEIQVHGSTNLLQTLLKHNLIDELWLKIYPVAIGKGKKLFGEGTIPAAFQLIENKVSTSGVIIANYKFAGQVQTGSFAPD</sequence>
<dbReference type="InterPro" id="IPR002734">
    <property type="entry name" value="RibDG_C"/>
</dbReference>
<evidence type="ECO:0000259" key="1">
    <source>
        <dbReference type="Pfam" id="PF01872"/>
    </source>
</evidence>
<dbReference type="Pfam" id="PF01872">
    <property type="entry name" value="RibD_C"/>
    <property type="match status" value="1"/>
</dbReference>
<dbReference type="AlphaFoldDB" id="A0A2P2D6Y3"/>
<comment type="caution">
    <text evidence="2">The sequence shown here is derived from an EMBL/GenBank/DDBJ whole genome shotgun (WGS) entry which is preliminary data.</text>
</comment>
<name>A0A2P2D6Y3_9LEPT</name>
<proteinExistence type="predicted"/>
<dbReference type="GO" id="GO:0008703">
    <property type="term" value="F:5-amino-6-(5-phosphoribosylamino)uracil reductase activity"/>
    <property type="evidence" value="ECO:0007669"/>
    <property type="project" value="InterPro"/>
</dbReference>
<dbReference type="EMBL" id="BFAY01000012">
    <property type="protein sequence ID" value="GBF40375.1"/>
    <property type="molecule type" value="Genomic_DNA"/>
</dbReference>
<keyword evidence="3" id="KW-1185">Reference proteome</keyword>
<dbReference type="OrthoDB" id="195113at2"/>
<gene>
    <name evidence="2" type="ORF">LPTSP1_33930</name>
</gene>
<dbReference type="GO" id="GO:0009231">
    <property type="term" value="P:riboflavin biosynthetic process"/>
    <property type="evidence" value="ECO:0007669"/>
    <property type="project" value="InterPro"/>
</dbReference>
<dbReference type="Gene3D" id="3.40.430.10">
    <property type="entry name" value="Dihydrofolate Reductase, subunit A"/>
    <property type="match status" value="1"/>
</dbReference>